<organism evidence="12 13">
    <name type="scientific">Candidatus Borkfalkia ceftriaxoniphila</name>
    <dbReference type="NCBI Taxonomy" id="2508949"/>
    <lineage>
        <taxon>Bacteria</taxon>
        <taxon>Bacillati</taxon>
        <taxon>Bacillota</taxon>
        <taxon>Clostridia</taxon>
        <taxon>Christensenellales</taxon>
        <taxon>Christensenellaceae</taxon>
        <taxon>Candidatus Borkfalkia</taxon>
    </lineage>
</organism>
<dbReference type="GO" id="GO:0009252">
    <property type="term" value="P:peptidoglycan biosynthetic process"/>
    <property type="evidence" value="ECO:0007669"/>
    <property type="project" value="TreeGrafter"/>
</dbReference>
<accession>A0A4Q2K9N2</accession>
<dbReference type="GO" id="GO:0000287">
    <property type="term" value="F:magnesium ion binding"/>
    <property type="evidence" value="ECO:0007669"/>
    <property type="project" value="InterPro"/>
</dbReference>
<feature type="domain" description="Alpha-D-phosphohexomutase alpha/beta/alpha" evidence="10">
    <location>
        <begin position="150"/>
        <end position="245"/>
    </location>
</feature>
<dbReference type="InterPro" id="IPR050060">
    <property type="entry name" value="Phosphoglucosamine_mutase"/>
</dbReference>
<proteinExistence type="inferred from homology"/>
<dbReference type="PANTHER" id="PTHR42946">
    <property type="entry name" value="PHOSPHOHEXOSE MUTASE"/>
    <property type="match status" value="1"/>
</dbReference>
<dbReference type="Proteomes" id="UP000291269">
    <property type="component" value="Unassembled WGS sequence"/>
</dbReference>
<evidence type="ECO:0000256" key="1">
    <source>
        <dbReference type="ARBA" id="ARBA00001946"/>
    </source>
</evidence>
<dbReference type="InterPro" id="IPR016066">
    <property type="entry name" value="A-D-PHexomutase_CS"/>
</dbReference>
<dbReference type="OrthoDB" id="9806956at2"/>
<dbReference type="Gene3D" id="3.40.120.10">
    <property type="entry name" value="Alpha-D-Glucose-1,6-Bisphosphate, subunit A, domain 3"/>
    <property type="match status" value="3"/>
</dbReference>
<dbReference type="InterPro" id="IPR036900">
    <property type="entry name" value="A-D-PHexomutase_C_sf"/>
</dbReference>
<comment type="cofactor">
    <cofactor evidence="1">
        <name>Mg(2+)</name>
        <dbReference type="ChEBI" id="CHEBI:18420"/>
    </cofactor>
</comment>
<dbReference type="InterPro" id="IPR005846">
    <property type="entry name" value="A-D-PHexomutase_a/b/a-III"/>
</dbReference>
<dbReference type="InterPro" id="IPR016055">
    <property type="entry name" value="A-D-PHexomutase_a/b/a-I/II/III"/>
</dbReference>
<dbReference type="Pfam" id="PF00408">
    <property type="entry name" value="PGM_PMM_IV"/>
    <property type="match status" value="1"/>
</dbReference>
<dbReference type="GO" id="GO:0004615">
    <property type="term" value="F:phosphomannomutase activity"/>
    <property type="evidence" value="ECO:0007669"/>
    <property type="project" value="TreeGrafter"/>
</dbReference>
<dbReference type="RefSeq" id="WP_129223970.1">
    <property type="nucleotide sequence ID" value="NZ_SDOZ01000002.1"/>
</dbReference>
<evidence type="ECO:0000256" key="2">
    <source>
        <dbReference type="ARBA" id="ARBA00010231"/>
    </source>
</evidence>
<evidence type="ECO:0000256" key="6">
    <source>
        <dbReference type="ARBA" id="ARBA00023235"/>
    </source>
</evidence>
<gene>
    <name evidence="12" type="ORF">ESZ91_02925</name>
</gene>
<dbReference type="SUPFAM" id="SSF55957">
    <property type="entry name" value="Phosphoglucomutase, C-terminal domain"/>
    <property type="match status" value="1"/>
</dbReference>
<protein>
    <submittedName>
        <fullName evidence="12">Phosphoglucosamine mutase</fullName>
    </submittedName>
</protein>
<comment type="similarity">
    <text evidence="2 7">Belongs to the phosphohexose mutase family.</text>
</comment>
<evidence type="ECO:0000259" key="11">
    <source>
        <dbReference type="Pfam" id="PF02880"/>
    </source>
</evidence>
<reference evidence="12 13" key="1">
    <citation type="journal article" date="2019" name="Gut">
        <title>Antibiotics-induced monodominance of a novel gut bacterial order.</title>
        <authorList>
            <person name="Hildebrand F."/>
            <person name="Moitinho-Silva L."/>
            <person name="Blasche S."/>
            <person name="Jahn M.T."/>
            <person name="Gossmann T.I."/>
            <person name="Heuerta-Cepas J."/>
            <person name="Hercog R."/>
            <person name="Luetge M."/>
            <person name="Bahram M."/>
            <person name="Pryszlak A."/>
            <person name="Alves R.J."/>
            <person name="Waszak S.M."/>
            <person name="Zhu A."/>
            <person name="Ye L."/>
            <person name="Costea P.I."/>
            <person name="Aalvink S."/>
            <person name="Belzer C."/>
            <person name="Forslund S.K."/>
            <person name="Sunagawa S."/>
            <person name="Hentschel U."/>
            <person name="Merten C."/>
            <person name="Patil K.R."/>
            <person name="Benes V."/>
            <person name="Bork P."/>
        </authorList>
    </citation>
    <scope>NUCLEOTIDE SEQUENCE [LARGE SCALE GENOMIC DNA]</scope>
    <source>
        <strain evidence="12 13">HDS1380</strain>
    </source>
</reference>
<comment type="caution">
    <text evidence="12">The sequence shown here is derived from an EMBL/GenBank/DDBJ whole genome shotgun (WGS) entry which is preliminary data.</text>
</comment>
<dbReference type="GO" id="GO:0006048">
    <property type="term" value="P:UDP-N-acetylglucosamine biosynthetic process"/>
    <property type="evidence" value="ECO:0007669"/>
    <property type="project" value="TreeGrafter"/>
</dbReference>
<dbReference type="Pfam" id="PF02878">
    <property type="entry name" value="PGM_PMM_I"/>
    <property type="match status" value="1"/>
</dbReference>
<dbReference type="EMBL" id="SDOZ01000002">
    <property type="protein sequence ID" value="RXZ61358.1"/>
    <property type="molecule type" value="Genomic_DNA"/>
</dbReference>
<dbReference type="FunFam" id="3.40.120.10:FF:000002">
    <property type="entry name" value="Phosphoglucosamine mutase"/>
    <property type="match status" value="1"/>
</dbReference>
<keyword evidence="4 7" id="KW-0479">Metal-binding</keyword>
<feature type="domain" description="Alpha-D-phosphohexomutase alpha/beta/alpha" evidence="9">
    <location>
        <begin position="4"/>
        <end position="127"/>
    </location>
</feature>
<dbReference type="Pfam" id="PF02880">
    <property type="entry name" value="PGM_PMM_III"/>
    <property type="match status" value="1"/>
</dbReference>
<name>A0A4Q2K9N2_9FIRM</name>
<evidence type="ECO:0000313" key="13">
    <source>
        <dbReference type="Proteomes" id="UP000291269"/>
    </source>
</evidence>
<evidence type="ECO:0000259" key="9">
    <source>
        <dbReference type="Pfam" id="PF02878"/>
    </source>
</evidence>
<dbReference type="PANTHER" id="PTHR42946:SF1">
    <property type="entry name" value="PHOSPHOGLUCOMUTASE (ALPHA-D-GLUCOSE-1,6-BISPHOSPHATE-DEPENDENT)"/>
    <property type="match status" value="1"/>
</dbReference>
<dbReference type="InterPro" id="IPR005841">
    <property type="entry name" value="Alpha-D-phosphohexomutase_SF"/>
</dbReference>
<evidence type="ECO:0000259" key="8">
    <source>
        <dbReference type="Pfam" id="PF00408"/>
    </source>
</evidence>
<dbReference type="Pfam" id="PF02879">
    <property type="entry name" value="PGM_PMM_II"/>
    <property type="match status" value="1"/>
</dbReference>
<evidence type="ECO:0000256" key="4">
    <source>
        <dbReference type="ARBA" id="ARBA00022723"/>
    </source>
</evidence>
<dbReference type="GO" id="GO:0005829">
    <property type="term" value="C:cytosol"/>
    <property type="evidence" value="ECO:0007669"/>
    <property type="project" value="TreeGrafter"/>
</dbReference>
<keyword evidence="6" id="KW-0413">Isomerase</keyword>
<dbReference type="PRINTS" id="PR00509">
    <property type="entry name" value="PGMPMM"/>
</dbReference>
<keyword evidence="13" id="KW-1185">Reference proteome</keyword>
<dbReference type="Gene3D" id="3.30.310.50">
    <property type="entry name" value="Alpha-D-phosphohexomutase, C-terminal domain"/>
    <property type="match status" value="1"/>
</dbReference>
<evidence type="ECO:0000313" key="12">
    <source>
        <dbReference type="EMBL" id="RXZ61358.1"/>
    </source>
</evidence>
<evidence type="ECO:0000259" key="10">
    <source>
        <dbReference type="Pfam" id="PF02879"/>
    </source>
</evidence>
<dbReference type="AlphaFoldDB" id="A0A4Q2K9N2"/>
<dbReference type="InterPro" id="IPR005843">
    <property type="entry name" value="A-D-PHexomutase_C"/>
</dbReference>
<dbReference type="InterPro" id="IPR005845">
    <property type="entry name" value="A-D-PHexomutase_a/b/a-II"/>
</dbReference>
<evidence type="ECO:0000256" key="5">
    <source>
        <dbReference type="ARBA" id="ARBA00022842"/>
    </source>
</evidence>
<evidence type="ECO:0000256" key="3">
    <source>
        <dbReference type="ARBA" id="ARBA00022553"/>
    </source>
</evidence>
<feature type="domain" description="Alpha-D-phosphohexomutase C-terminal" evidence="8">
    <location>
        <begin position="365"/>
        <end position="427"/>
    </location>
</feature>
<dbReference type="PROSITE" id="PS00710">
    <property type="entry name" value="PGM_PMM"/>
    <property type="match status" value="1"/>
</dbReference>
<dbReference type="GO" id="GO:0005975">
    <property type="term" value="P:carbohydrate metabolic process"/>
    <property type="evidence" value="ECO:0007669"/>
    <property type="project" value="InterPro"/>
</dbReference>
<dbReference type="InterPro" id="IPR005844">
    <property type="entry name" value="A-D-PHexomutase_a/b/a-I"/>
</dbReference>
<dbReference type="GO" id="GO:0008966">
    <property type="term" value="F:phosphoglucosamine mutase activity"/>
    <property type="evidence" value="ECO:0007669"/>
    <property type="project" value="TreeGrafter"/>
</dbReference>
<evidence type="ECO:0000256" key="7">
    <source>
        <dbReference type="RuleBase" id="RU004326"/>
    </source>
</evidence>
<keyword evidence="3" id="KW-0597">Phosphoprotein</keyword>
<feature type="domain" description="Alpha-D-phosphohexomutase alpha/beta/alpha" evidence="11">
    <location>
        <begin position="249"/>
        <end position="352"/>
    </location>
</feature>
<dbReference type="SUPFAM" id="SSF53738">
    <property type="entry name" value="Phosphoglucomutase, first 3 domains"/>
    <property type="match status" value="3"/>
</dbReference>
<keyword evidence="5 7" id="KW-0460">Magnesium</keyword>
<sequence>MSDRFGTDGIRGVVNESLTSRTAFALGNALCRLYAKPTVFIARDNRVSSDMLMLAIAAGVTVGGGNVLDGGVLPTAACAYLTKRHAADCGVMISASHNPPEFNGIKVFDGAGCKFDEKLERRLEKYFIDRLFAPSLSVGRYEYVHEAGEEYLRHLGGACSRGLEGLHFVLDCANGAASAFAPAAFERLGAKVTACNIKTDGLSVNDNCGALYPEHLSELVARLRADAGFCYDGDADRLIAVDEKGNVVDGDRIICIFADKLKKQGKLTGGLAVGTVHTNTGAEVWLAARGITLARTDIGDKYVAEYMRAHGAAVGGEQSGHVILSEYATTGDGILTSLKLAELLTDTPLSALSDIRLYPQYNVSVRVKDKVRVLGDEGVSNVVRECANRLNKGRLVVRASGTEPVIRIFAEAENLQDAKGAAERVRRAIAQLKE</sequence>